<keyword evidence="2" id="KW-1003">Cell membrane</keyword>
<evidence type="ECO:0000256" key="6">
    <source>
        <dbReference type="SAM" id="Phobius"/>
    </source>
</evidence>
<protein>
    <submittedName>
        <fullName evidence="7">Transporter, LysE family</fullName>
    </submittedName>
</protein>
<dbReference type="AlphaFoldDB" id="A0A330LMR0"/>
<keyword evidence="3 6" id="KW-0812">Transmembrane</keyword>
<dbReference type="RefSeq" id="WP_112714337.1">
    <property type="nucleotide sequence ID" value="NZ_LS483250.1"/>
</dbReference>
<keyword evidence="5 6" id="KW-0472">Membrane</keyword>
<organism evidence="7 8">
    <name type="scientific">Moritella yayanosii</name>
    <dbReference type="NCBI Taxonomy" id="69539"/>
    <lineage>
        <taxon>Bacteria</taxon>
        <taxon>Pseudomonadati</taxon>
        <taxon>Pseudomonadota</taxon>
        <taxon>Gammaproteobacteria</taxon>
        <taxon>Alteromonadales</taxon>
        <taxon>Moritellaceae</taxon>
        <taxon>Moritella</taxon>
    </lineage>
</organism>
<evidence type="ECO:0000256" key="5">
    <source>
        <dbReference type="ARBA" id="ARBA00023136"/>
    </source>
</evidence>
<keyword evidence="4 6" id="KW-1133">Transmembrane helix</keyword>
<accession>A0A330LMR0</accession>
<name>A0A330LMR0_9GAMM</name>
<evidence type="ECO:0000313" key="8">
    <source>
        <dbReference type="Proteomes" id="UP000250163"/>
    </source>
</evidence>
<dbReference type="EMBL" id="LS483250">
    <property type="protein sequence ID" value="SQD78284.1"/>
    <property type="molecule type" value="Genomic_DNA"/>
</dbReference>
<gene>
    <name evidence="7" type="ORF">MORIYA_1806</name>
</gene>
<dbReference type="GO" id="GO:0005886">
    <property type="term" value="C:plasma membrane"/>
    <property type="evidence" value="ECO:0007669"/>
    <property type="project" value="UniProtKB-SubCell"/>
</dbReference>
<comment type="subcellular location">
    <subcellularLocation>
        <location evidence="1">Cell membrane</location>
        <topology evidence="1">Multi-pass membrane protein</topology>
    </subcellularLocation>
</comment>
<evidence type="ECO:0000256" key="2">
    <source>
        <dbReference type="ARBA" id="ARBA00022475"/>
    </source>
</evidence>
<dbReference type="PANTHER" id="PTHR30086:SF20">
    <property type="entry name" value="ARGININE EXPORTER PROTEIN ARGO-RELATED"/>
    <property type="match status" value="1"/>
</dbReference>
<proteinExistence type="predicted"/>
<reference evidence="8" key="1">
    <citation type="submission" date="2018-05" db="EMBL/GenBank/DDBJ databases">
        <authorList>
            <person name="Cea G.-C."/>
            <person name="William W."/>
        </authorList>
    </citation>
    <scope>NUCLEOTIDE SEQUENCE [LARGE SCALE GENOMIC DNA]</scope>
    <source>
        <strain evidence="8">DB21MT 5</strain>
    </source>
</reference>
<keyword evidence="8" id="KW-1185">Reference proteome</keyword>
<evidence type="ECO:0000256" key="1">
    <source>
        <dbReference type="ARBA" id="ARBA00004651"/>
    </source>
</evidence>
<evidence type="ECO:0000313" key="7">
    <source>
        <dbReference type="EMBL" id="SQD78284.1"/>
    </source>
</evidence>
<feature type="transmembrane region" description="Helical" evidence="6">
    <location>
        <begin position="141"/>
        <end position="162"/>
    </location>
</feature>
<evidence type="ECO:0000256" key="4">
    <source>
        <dbReference type="ARBA" id="ARBA00022989"/>
    </source>
</evidence>
<dbReference type="InterPro" id="IPR001123">
    <property type="entry name" value="LeuE-type"/>
</dbReference>
<dbReference type="OrthoDB" id="9812084at2"/>
<feature type="transmembrane region" description="Helical" evidence="6">
    <location>
        <begin position="44"/>
        <end position="67"/>
    </location>
</feature>
<dbReference type="Pfam" id="PF01810">
    <property type="entry name" value="LysE"/>
    <property type="match status" value="1"/>
</dbReference>
<dbReference type="PANTHER" id="PTHR30086">
    <property type="entry name" value="ARGININE EXPORTER PROTEIN ARGO"/>
    <property type="match status" value="1"/>
</dbReference>
<dbReference type="Proteomes" id="UP000250163">
    <property type="component" value="Chromosome MORIYA"/>
</dbReference>
<sequence length="195" mass="21212">MEYQQLIALITFALVSTVSPGPNNIMLMTSGANVGFMRTIPHMLGITFGFSLMVALVGFGLMGLFTAYPVVQQGLRIASMLYLLYLAVKIAKSQPMTNPATDYKPMSFLSAASFQWVNPKAWTMALTAISVYATSAEPQDILLVSLIFGLVNVPSVSLWTTAGKQLQGILQAPKKIKMFNYSMASLLVFSIVPML</sequence>
<evidence type="ECO:0000256" key="3">
    <source>
        <dbReference type="ARBA" id="ARBA00022692"/>
    </source>
</evidence>
<dbReference type="GO" id="GO:0033228">
    <property type="term" value="P:cysteine export across plasma membrane"/>
    <property type="evidence" value="ECO:0007669"/>
    <property type="project" value="TreeGrafter"/>
</dbReference>
<dbReference type="GO" id="GO:0015171">
    <property type="term" value="F:amino acid transmembrane transporter activity"/>
    <property type="evidence" value="ECO:0007669"/>
    <property type="project" value="TreeGrafter"/>
</dbReference>
<dbReference type="KEGG" id="mya:MORIYA_1806"/>